<accession>A0AAE3FJ51</accession>
<evidence type="ECO:0000313" key="2">
    <source>
        <dbReference type="EMBL" id="MCI5755782.1"/>
    </source>
</evidence>
<protein>
    <submittedName>
        <fullName evidence="2">Uncharacterized protein</fullName>
    </submittedName>
</protein>
<feature type="transmembrane region" description="Helical" evidence="1">
    <location>
        <begin position="59"/>
        <end position="75"/>
    </location>
</feature>
<feature type="transmembrane region" description="Helical" evidence="1">
    <location>
        <begin position="12"/>
        <end position="29"/>
    </location>
</feature>
<dbReference type="Proteomes" id="UP001139365">
    <property type="component" value="Unassembled WGS sequence"/>
</dbReference>
<evidence type="ECO:0000256" key="1">
    <source>
        <dbReference type="SAM" id="Phobius"/>
    </source>
</evidence>
<reference evidence="2 3" key="1">
    <citation type="submission" date="2022-03" db="EMBL/GenBank/DDBJ databases">
        <title>Metagenome-assembled genomes from swine fecal metagenomes.</title>
        <authorList>
            <person name="Holman D.B."/>
            <person name="Kommadath A."/>
        </authorList>
    </citation>
    <scope>NUCLEOTIDE SEQUENCE [LARGE SCALE GENOMIC DNA]</scope>
    <source>
        <strain evidence="2">SUG147</strain>
    </source>
</reference>
<comment type="caution">
    <text evidence="2">The sequence shown here is derived from an EMBL/GenBank/DDBJ whole genome shotgun (WGS) entry which is preliminary data.</text>
</comment>
<keyword evidence="1" id="KW-0472">Membrane</keyword>
<organism evidence="2 3">
    <name type="scientific">Candidatus Colimorpha enterica</name>
    <dbReference type="NCBI Taxonomy" id="3083063"/>
    <lineage>
        <taxon>Bacteria</taxon>
        <taxon>Pseudomonadati</taxon>
        <taxon>Bacteroidota</taxon>
        <taxon>Bacteroidia</taxon>
        <taxon>Bacteroidales</taxon>
        <taxon>Candidatus Colimorpha</taxon>
    </lineage>
</organism>
<feature type="transmembrane region" description="Helical" evidence="1">
    <location>
        <begin position="81"/>
        <end position="98"/>
    </location>
</feature>
<gene>
    <name evidence="2" type="ORF">MR241_05755</name>
</gene>
<name>A0AAE3FJ51_9BACT</name>
<feature type="transmembrane region" description="Helical" evidence="1">
    <location>
        <begin position="105"/>
        <end position="128"/>
    </location>
</feature>
<feature type="transmembrane region" description="Helical" evidence="1">
    <location>
        <begin position="140"/>
        <end position="166"/>
    </location>
</feature>
<evidence type="ECO:0000313" key="3">
    <source>
        <dbReference type="Proteomes" id="UP001139365"/>
    </source>
</evidence>
<sequence>MNRRESSVRTRKLAVSAMLSALGTVFLYIGSATNILDLTSVAIASLLIFFAVMEMGTPYQYLIYGVTSLLAVLLLPDKAAAVTYLLFGGIYPVFKAMFEKLHFVVAWILKFSYFNTVLTLIIAISKYVLHVDDPDIGFRIGLYALANLTFLLYDIATSQLVLLYLVKLRQRFRIGKFFGEQSNRKNAADIDKPDRKV</sequence>
<dbReference type="EMBL" id="JALEMU010000092">
    <property type="protein sequence ID" value="MCI5755782.1"/>
    <property type="molecule type" value="Genomic_DNA"/>
</dbReference>
<proteinExistence type="predicted"/>
<dbReference type="AlphaFoldDB" id="A0AAE3FJ51"/>
<keyword evidence="1" id="KW-1133">Transmembrane helix</keyword>
<keyword evidence="1" id="KW-0812">Transmembrane</keyword>
<feature type="transmembrane region" description="Helical" evidence="1">
    <location>
        <begin position="35"/>
        <end position="52"/>
    </location>
</feature>